<protein>
    <recommendedName>
        <fullName evidence="4">DUF3899 domain-containing protein</fullName>
    </recommendedName>
</protein>
<dbReference type="Proteomes" id="UP001601059">
    <property type="component" value="Unassembled WGS sequence"/>
</dbReference>
<evidence type="ECO:0000313" key="2">
    <source>
        <dbReference type="EMBL" id="MFE8702862.1"/>
    </source>
</evidence>
<evidence type="ECO:0008006" key="4">
    <source>
        <dbReference type="Google" id="ProtNLM"/>
    </source>
</evidence>
<reference evidence="2 3" key="1">
    <citation type="submission" date="2024-08" db="EMBL/GenBank/DDBJ databases">
        <title>Two novel Cytobacillus novel species.</title>
        <authorList>
            <person name="Liu G."/>
        </authorList>
    </citation>
    <scope>NUCLEOTIDE SEQUENCE [LARGE SCALE GENOMIC DNA]</scope>
    <source>
        <strain evidence="2 3">FJAT-54145</strain>
    </source>
</reference>
<proteinExistence type="predicted"/>
<evidence type="ECO:0000313" key="3">
    <source>
        <dbReference type="Proteomes" id="UP001601059"/>
    </source>
</evidence>
<feature type="transmembrane region" description="Helical" evidence="1">
    <location>
        <begin position="98"/>
        <end position="117"/>
    </location>
</feature>
<gene>
    <name evidence="2" type="ORF">ACFYKX_19845</name>
</gene>
<sequence length="118" mass="13415">MKKIKISLMIVILNYLFFIVLSYLFASKLEPSFIGVWGLLAGFICLIGALPLYKILYFGGRGIAGTQSPQIPADEHLYQKIHKQYEKEERDKSGKNRAYQDILTIAGFMIILIAIFIL</sequence>
<keyword evidence="1" id="KW-0812">Transmembrane</keyword>
<dbReference type="RefSeq" id="WP_389362886.1">
    <property type="nucleotide sequence ID" value="NZ_JBIACK010000011.1"/>
</dbReference>
<evidence type="ECO:0000256" key="1">
    <source>
        <dbReference type="SAM" id="Phobius"/>
    </source>
</evidence>
<feature type="transmembrane region" description="Helical" evidence="1">
    <location>
        <begin position="32"/>
        <end position="53"/>
    </location>
</feature>
<comment type="caution">
    <text evidence="2">The sequence shown here is derived from an EMBL/GenBank/DDBJ whole genome shotgun (WGS) entry which is preliminary data.</text>
</comment>
<keyword evidence="1" id="KW-1133">Transmembrane helix</keyword>
<organism evidence="2 3">
    <name type="scientific">Cytobacillus spartinae</name>
    <dbReference type="NCBI Taxonomy" id="3299023"/>
    <lineage>
        <taxon>Bacteria</taxon>
        <taxon>Bacillati</taxon>
        <taxon>Bacillota</taxon>
        <taxon>Bacilli</taxon>
        <taxon>Bacillales</taxon>
        <taxon>Bacillaceae</taxon>
        <taxon>Cytobacillus</taxon>
    </lineage>
</organism>
<name>A0ABW6KGZ2_9BACI</name>
<accession>A0ABW6KGZ2</accession>
<keyword evidence="3" id="KW-1185">Reference proteome</keyword>
<feature type="transmembrane region" description="Helical" evidence="1">
    <location>
        <begin position="7"/>
        <end position="26"/>
    </location>
</feature>
<keyword evidence="1" id="KW-0472">Membrane</keyword>
<dbReference type="EMBL" id="JBIACK010000011">
    <property type="protein sequence ID" value="MFE8702862.1"/>
    <property type="molecule type" value="Genomic_DNA"/>
</dbReference>